<gene>
    <name evidence="2" type="ORF">SAMN04488000_111316</name>
</gene>
<dbReference type="RefSeq" id="WP_089920844.1">
    <property type="nucleotide sequence ID" value="NZ_FOFV01000011.1"/>
</dbReference>
<dbReference type="OrthoDB" id="3387956at2"/>
<name>A0A1H9RXF2_9PSEU</name>
<dbReference type="Pfam" id="PF13411">
    <property type="entry name" value="MerR_1"/>
    <property type="match status" value="1"/>
</dbReference>
<sequence>MPLSDLDDEDYPAYTTGRAAEVLGVQQAFLRSLDAAEVLVPGRSGGGHRRYSRRQLGLARRYRVLFDEGHSLVSAAVIVRLQDDLAAANAEVEALQARLRQN</sequence>
<dbReference type="STRING" id="65499.SAMN04488000_111316"/>
<dbReference type="GO" id="GO:0003677">
    <property type="term" value="F:DNA binding"/>
    <property type="evidence" value="ECO:0007669"/>
    <property type="project" value="InterPro"/>
</dbReference>
<dbReference type="PROSITE" id="PS50937">
    <property type="entry name" value="HTH_MERR_2"/>
    <property type="match status" value="1"/>
</dbReference>
<evidence type="ECO:0000313" key="2">
    <source>
        <dbReference type="EMBL" id="SER76803.1"/>
    </source>
</evidence>
<dbReference type="AlphaFoldDB" id="A0A1H9RXF2"/>
<dbReference type="InterPro" id="IPR009061">
    <property type="entry name" value="DNA-bd_dom_put_sf"/>
</dbReference>
<evidence type="ECO:0000313" key="3">
    <source>
        <dbReference type="Proteomes" id="UP000199503"/>
    </source>
</evidence>
<protein>
    <submittedName>
        <fullName evidence="2">MerR HTH family regulatory protein</fullName>
    </submittedName>
</protein>
<feature type="domain" description="HTH merR-type" evidence="1">
    <location>
        <begin position="13"/>
        <end position="81"/>
    </location>
</feature>
<evidence type="ECO:0000259" key="1">
    <source>
        <dbReference type="PROSITE" id="PS50937"/>
    </source>
</evidence>
<dbReference type="SMART" id="SM00422">
    <property type="entry name" value="HTH_MERR"/>
    <property type="match status" value="1"/>
</dbReference>
<accession>A0A1H9RXF2</accession>
<proteinExistence type="predicted"/>
<dbReference type="Proteomes" id="UP000199503">
    <property type="component" value="Unassembled WGS sequence"/>
</dbReference>
<dbReference type="InterPro" id="IPR000551">
    <property type="entry name" value="MerR-type_HTH_dom"/>
</dbReference>
<organism evidence="2 3">
    <name type="scientific">Lentzea albida</name>
    <dbReference type="NCBI Taxonomy" id="65499"/>
    <lineage>
        <taxon>Bacteria</taxon>
        <taxon>Bacillati</taxon>
        <taxon>Actinomycetota</taxon>
        <taxon>Actinomycetes</taxon>
        <taxon>Pseudonocardiales</taxon>
        <taxon>Pseudonocardiaceae</taxon>
        <taxon>Lentzea</taxon>
    </lineage>
</organism>
<dbReference type="GO" id="GO:0006355">
    <property type="term" value="P:regulation of DNA-templated transcription"/>
    <property type="evidence" value="ECO:0007669"/>
    <property type="project" value="InterPro"/>
</dbReference>
<dbReference type="EMBL" id="FOFV01000011">
    <property type="protein sequence ID" value="SER76803.1"/>
    <property type="molecule type" value="Genomic_DNA"/>
</dbReference>
<dbReference type="SUPFAM" id="SSF46955">
    <property type="entry name" value="Putative DNA-binding domain"/>
    <property type="match status" value="1"/>
</dbReference>
<dbReference type="Gene3D" id="1.10.1660.10">
    <property type="match status" value="1"/>
</dbReference>
<reference evidence="3" key="1">
    <citation type="submission" date="2016-10" db="EMBL/GenBank/DDBJ databases">
        <authorList>
            <person name="Varghese N."/>
            <person name="Submissions S."/>
        </authorList>
    </citation>
    <scope>NUCLEOTIDE SEQUENCE [LARGE SCALE GENOMIC DNA]</scope>
    <source>
        <strain evidence="3">DSM 44437</strain>
    </source>
</reference>
<keyword evidence="3" id="KW-1185">Reference proteome</keyword>